<dbReference type="EMBL" id="PFAQ01000037">
    <property type="protein sequence ID" value="PIT94767.1"/>
    <property type="molecule type" value="Genomic_DNA"/>
</dbReference>
<protein>
    <submittedName>
        <fullName evidence="1">Uncharacterized protein</fullName>
    </submittedName>
</protein>
<evidence type="ECO:0000313" key="1">
    <source>
        <dbReference type="EMBL" id="PIT94767.1"/>
    </source>
</evidence>
<proteinExistence type="predicted"/>
<gene>
    <name evidence="1" type="ORF">COT98_02300</name>
</gene>
<comment type="caution">
    <text evidence="1">The sequence shown here is derived from an EMBL/GenBank/DDBJ whole genome shotgun (WGS) entry which is preliminary data.</text>
</comment>
<sequence length="144" mass="17258">MKHYNVLSDYEKQKKLQEIDEEYGRIKRDKYWVLKRMGIPRSTYYDWLKTGGVTKSRFPKTVGNKTPKTIENIILKMRDDIGIYRSEGSFLDITDKLNCNEIMITKNGVWSVLRRHSKNRQFSEVKKNIYYLSEKPTIFRCSLY</sequence>
<reference evidence="2" key="1">
    <citation type="submission" date="2017-09" db="EMBL/GenBank/DDBJ databases">
        <title>Depth-based differentiation of microbial function through sediment-hosted aquifers and enrichment of novel symbionts in the deep terrestrial subsurface.</title>
        <authorList>
            <person name="Probst A.J."/>
            <person name="Ladd B."/>
            <person name="Jarett J.K."/>
            <person name="Geller-Mcgrath D.E."/>
            <person name="Sieber C.M.K."/>
            <person name="Emerson J.B."/>
            <person name="Anantharaman K."/>
            <person name="Thomas B.C."/>
            <person name="Malmstrom R."/>
            <person name="Stieglmeier M."/>
            <person name="Klingl A."/>
            <person name="Woyke T."/>
            <person name="Ryan C.M."/>
            <person name="Banfield J.F."/>
        </authorList>
    </citation>
    <scope>NUCLEOTIDE SEQUENCE [LARGE SCALE GENOMIC DNA]</scope>
</reference>
<organism evidence="1 2">
    <name type="scientific">Candidatus Falkowbacteria bacterium CG10_big_fil_rev_8_21_14_0_10_39_9</name>
    <dbReference type="NCBI Taxonomy" id="1974566"/>
    <lineage>
        <taxon>Bacteria</taxon>
        <taxon>Candidatus Falkowiibacteriota</taxon>
    </lineage>
</organism>
<evidence type="ECO:0000313" key="2">
    <source>
        <dbReference type="Proteomes" id="UP000228900"/>
    </source>
</evidence>
<dbReference type="AlphaFoldDB" id="A0A2M6WPN6"/>
<name>A0A2M6WPN6_9BACT</name>
<accession>A0A2M6WPN6</accession>
<dbReference type="Proteomes" id="UP000228900">
    <property type="component" value="Unassembled WGS sequence"/>
</dbReference>